<dbReference type="SMART" id="SM00420">
    <property type="entry name" value="HTH_DEOR"/>
    <property type="match status" value="1"/>
</dbReference>
<dbReference type="Proteomes" id="UP000060787">
    <property type="component" value="Chromosome"/>
</dbReference>
<dbReference type="Gene3D" id="3.40.50.1360">
    <property type="match status" value="1"/>
</dbReference>
<dbReference type="PATRIC" id="fig|84531.8.peg.2120"/>
<sequence>MSAEELLPQQRHRLILDRLLAEGRVIAVDLARELEVSHDTIRRDLREMAAAGQCRRVYGGALPMAPDHGSLAQRRTQAPTRKAALARAAVGLVERGQVLFLDAGSTNIAIAEALPRDFDLTVATNAPAIAALLAQRDDIELIVIGGRVDPHVGASLGSGAIRDAAAIVSDLYFLGICGADAQAGISAIDYEDAQFKRVVAAASRAVVAVATDDKLGTAAPFSVWPAEGVQALVIEHGGDAAEAEAFARLGARVLRAEPATAPARALRADSAD</sequence>
<accession>A0A0S2F9N3</accession>
<dbReference type="PANTHER" id="PTHR30363">
    <property type="entry name" value="HTH-TYPE TRANSCRIPTIONAL REGULATOR SRLR-RELATED"/>
    <property type="match status" value="1"/>
</dbReference>
<gene>
    <name evidence="6" type="ORF">LA76x_2102</name>
</gene>
<evidence type="ECO:0000256" key="2">
    <source>
        <dbReference type="ARBA" id="ARBA00023015"/>
    </source>
</evidence>
<name>A0A0S2F9N3_LYSAN</name>
<evidence type="ECO:0000259" key="5">
    <source>
        <dbReference type="PROSITE" id="PS51000"/>
    </source>
</evidence>
<evidence type="ECO:0000256" key="3">
    <source>
        <dbReference type="ARBA" id="ARBA00023125"/>
    </source>
</evidence>
<dbReference type="SMART" id="SM01134">
    <property type="entry name" value="DeoRC"/>
    <property type="match status" value="1"/>
</dbReference>
<dbReference type="InterPro" id="IPR036388">
    <property type="entry name" value="WH-like_DNA-bd_sf"/>
</dbReference>
<dbReference type="InterPro" id="IPR014036">
    <property type="entry name" value="DeoR-like_C"/>
</dbReference>
<dbReference type="InterPro" id="IPR050313">
    <property type="entry name" value="Carb_Metab_HTH_regulators"/>
</dbReference>
<dbReference type="AlphaFoldDB" id="A0A0S2F9N3"/>
<protein>
    <submittedName>
        <fullName evidence="6">DeoR-like helix-turn-helix domain protein</fullName>
    </submittedName>
</protein>
<dbReference type="EMBL" id="CP011129">
    <property type="protein sequence ID" value="ALN80241.1"/>
    <property type="molecule type" value="Genomic_DNA"/>
</dbReference>
<proteinExistence type="predicted"/>
<keyword evidence="7" id="KW-1185">Reference proteome</keyword>
<dbReference type="KEGG" id="lab:LA76x_2102"/>
<dbReference type="PRINTS" id="PR00037">
    <property type="entry name" value="HTHLACR"/>
</dbReference>
<dbReference type="InterPro" id="IPR001034">
    <property type="entry name" value="DeoR_HTH"/>
</dbReference>
<dbReference type="InterPro" id="IPR037171">
    <property type="entry name" value="NagB/RpiA_transferase-like"/>
</dbReference>
<dbReference type="RefSeq" id="WP_057917610.1">
    <property type="nucleotide sequence ID" value="NZ_CP011129.1"/>
</dbReference>
<evidence type="ECO:0000256" key="1">
    <source>
        <dbReference type="ARBA" id="ARBA00022491"/>
    </source>
</evidence>
<evidence type="ECO:0000313" key="7">
    <source>
        <dbReference type="Proteomes" id="UP000060787"/>
    </source>
</evidence>
<feature type="domain" description="HTH deoR-type" evidence="5">
    <location>
        <begin position="8"/>
        <end position="63"/>
    </location>
</feature>
<evidence type="ECO:0000313" key="6">
    <source>
        <dbReference type="EMBL" id="ALN80241.1"/>
    </source>
</evidence>
<keyword evidence="2" id="KW-0805">Transcription regulation</keyword>
<dbReference type="eggNOG" id="COG1349">
    <property type="taxonomic scope" value="Bacteria"/>
</dbReference>
<dbReference type="GO" id="GO:0003677">
    <property type="term" value="F:DNA binding"/>
    <property type="evidence" value="ECO:0007669"/>
    <property type="project" value="UniProtKB-KW"/>
</dbReference>
<dbReference type="Gene3D" id="1.10.10.10">
    <property type="entry name" value="Winged helix-like DNA-binding domain superfamily/Winged helix DNA-binding domain"/>
    <property type="match status" value="1"/>
</dbReference>
<dbReference type="Pfam" id="PF00455">
    <property type="entry name" value="DeoRC"/>
    <property type="match status" value="1"/>
</dbReference>
<dbReference type="STRING" id="84531.LA76x_2102"/>
<keyword evidence="3" id="KW-0238">DNA-binding</keyword>
<dbReference type="GO" id="GO:0003700">
    <property type="term" value="F:DNA-binding transcription factor activity"/>
    <property type="evidence" value="ECO:0007669"/>
    <property type="project" value="InterPro"/>
</dbReference>
<dbReference type="SUPFAM" id="SSF100950">
    <property type="entry name" value="NagB/RpiA/CoA transferase-like"/>
    <property type="match status" value="1"/>
</dbReference>
<evidence type="ECO:0000256" key="4">
    <source>
        <dbReference type="ARBA" id="ARBA00023163"/>
    </source>
</evidence>
<dbReference type="SUPFAM" id="SSF46785">
    <property type="entry name" value="Winged helix' DNA-binding domain"/>
    <property type="match status" value="1"/>
</dbReference>
<reference evidence="6 7" key="1">
    <citation type="journal article" date="2015" name="BMC Genomics">
        <title>Comparative genomics and metabolic profiling of the genus Lysobacter.</title>
        <authorList>
            <person name="de Bruijn I."/>
            <person name="Cheng X."/>
            <person name="de Jager V."/>
            <person name="Exposito R.G."/>
            <person name="Watrous J."/>
            <person name="Patel N."/>
            <person name="Postma J."/>
            <person name="Dorrestein P.C."/>
            <person name="Kobayashi D."/>
            <person name="Raaijmakers J.M."/>
        </authorList>
    </citation>
    <scope>NUCLEOTIDE SEQUENCE [LARGE SCALE GENOMIC DNA]</scope>
    <source>
        <strain evidence="6 7">76</strain>
    </source>
</reference>
<keyword evidence="4" id="KW-0804">Transcription</keyword>
<dbReference type="PROSITE" id="PS00894">
    <property type="entry name" value="HTH_DEOR_1"/>
    <property type="match status" value="1"/>
</dbReference>
<dbReference type="PROSITE" id="PS51000">
    <property type="entry name" value="HTH_DEOR_2"/>
    <property type="match status" value="1"/>
</dbReference>
<dbReference type="InterPro" id="IPR036390">
    <property type="entry name" value="WH_DNA-bd_sf"/>
</dbReference>
<dbReference type="Pfam" id="PF08220">
    <property type="entry name" value="HTH_DeoR"/>
    <property type="match status" value="1"/>
</dbReference>
<organism evidence="6 7">
    <name type="scientific">Lysobacter antibioticus</name>
    <dbReference type="NCBI Taxonomy" id="84531"/>
    <lineage>
        <taxon>Bacteria</taxon>
        <taxon>Pseudomonadati</taxon>
        <taxon>Pseudomonadota</taxon>
        <taxon>Gammaproteobacteria</taxon>
        <taxon>Lysobacterales</taxon>
        <taxon>Lysobacteraceae</taxon>
        <taxon>Lysobacter</taxon>
    </lineage>
</organism>
<dbReference type="InterPro" id="IPR018356">
    <property type="entry name" value="Tscrpt_reg_HTH_DeoR_CS"/>
</dbReference>
<dbReference type="PANTHER" id="PTHR30363:SF4">
    <property type="entry name" value="GLYCEROL-3-PHOSPHATE REGULON REPRESSOR"/>
    <property type="match status" value="1"/>
</dbReference>
<keyword evidence="1" id="KW-0678">Repressor</keyword>